<dbReference type="Pfam" id="PF13672">
    <property type="entry name" value="PP2C_2"/>
    <property type="match status" value="1"/>
</dbReference>
<dbReference type="InterPro" id="IPR015655">
    <property type="entry name" value="PP2C"/>
</dbReference>
<dbReference type="PANTHER" id="PTHR47992">
    <property type="entry name" value="PROTEIN PHOSPHATASE"/>
    <property type="match status" value="1"/>
</dbReference>
<evidence type="ECO:0000259" key="2">
    <source>
        <dbReference type="PROSITE" id="PS51746"/>
    </source>
</evidence>
<evidence type="ECO:0000256" key="1">
    <source>
        <dbReference type="SAM" id="MobiDB-lite"/>
    </source>
</evidence>
<sequence length="272" mass="30212">MSDPALNQPTPSQLRWSGMTHPGRVRQNNEDTFLCLNFDAHEVRYLGKVGESGLDRGDFVFAVSDGMGGAKSGEFASKIAAEKITQLLPRSFKQSAQHISIGHGDVLQELVSRIHAELLKLGRYYEECRGMGATLSLGWFTPGWLHFAHVGDSRIYYLPKDGPMKQLTHDHSYVGWLRRKGELNERQARTHPRRSILMQVLGAGRQFIDPQIGSVSCESGDRFLFCTDGVIDGIWDHRLADMLAKDDAKAIVEYAVAESGKDNASAVVVEIL</sequence>
<dbReference type="InterPro" id="IPR036457">
    <property type="entry name" value="PPM-type-like_dom_sf"/>
</dbReference>
<organism evidence="3 4">
    <name type="scientific">Prosthecobacter fluviatilis</name>
    <dbReference type="NCBI Taxonomy" id="445931"/>
    <lineage>
        <taxon>Bacteria</taxon>
        <taxon>Pseudomonadati</taxon>
        <taxon>Verrucomicrobiota</taxon>
        <taxon>Verrucomicrobiia</taxon>
        <taxon>Verrucomicrobiales</taxon>
        <taxon>Verrucomicrobiaceae</taxon>
        <taxon>Prosthecobacter</taxon>
    </lineage>
</organism>
<dbReference type="Gene3D" id="3.60.40.10">
    <property type="entry name" value="PPM-type phosphatase domain"/>
    <property type="match status" value="1"/>
</dbReference>
<keyword evidence="3" id="KW-0378">Hydrolase</keyword>
<evidence type="ECO:0000313" key="3">
    <source>
        <dbReference type="EMBL" id="MFC5456836.1"/>
    </source>
</evidence>
<gene>
    <name evidence="3" type="ORF">ACFQDI_18360</name>
</gene>
<dbReference type="GO" id="GO:0004722">
    <property type="term" value="F:protein serine/threonine phosphatase activity"/>
    <property type="evidence" value="ECO:0007669"/>
    <property type="project" value="UniProtKB-EC"/>
</dbReference>
<dbReference type="EMBL" id="JBHSMQ010000007">
    <property type="protein sequence ID" value="MFC5456836.1"/>
    <property type="molecule type" value="Genomic_DNA"/>
</dbReference>
<dbReference type="CDD" id="cd00143">
    <property type="entry name" value="PP2Cc"/>
    <property type="match status" value="1"/>
</dbReference>
<dbReference type="Proteomes" id="UP001596052">
    <property type="component" value="Unassembled WGS sequence"/>
</dbReference>
<feature type="compositionally biased region" description="Polar residues" evidence="1">
    <location>
        <begin position="1"/>
        <end position="15"/>
    </location>
</feature>
<dbReference type="RefSeq" id="WP_377169495.1">
    <property type="nucleotide sequence ID" value="NZ_JBHSMQ010000007.1"/>
</dbReference>
<comment type="caution">
    <text evidence="3">The sequence shown here is derived from an EMBL/GenBank/DDBJ whole genome shotgun (WGS) entry which is preliminary data.</text>
</comment>
<feature type="domain" description="PPM-type phosphatase" evidence="2">
    <location>
        <begin position="37"/>
        <end position="271"/>
    </location>
</feature>
<dbReference type="EC" id="3.1.3.16" evidence="3"/>
<dbReference type="SUPFAM" id="SSF81606">
    <property type="entry name" value="PP2C-like"/>
    <property type="match status" value="1"/>
</dbReference>
<keyword evidence="4" id="KW-1185">Reference proteome</keyword>
<dbReference type="PROSITE" id="PS51746">
    <property type="entry name" value="PPM_2"/>
    <property type="match status" value="1"/>
</dbReference>
<feature type="region of interest" description="Disordered" evidence="1">
    <location>
        <begin position="1"/>
        <end position="22"/>
    </location>
</feature>
<proteinExistence type="predicted"/>
<accession>A0ABW0KV00</accession>
<name>A0ABW0KV00_9BACT</name>
<dbReference type="SMART" id="SM00331">
    <property type="entry name" value="PP2C_SIG"/>
    <property type="match status" value="1"/>
</dbReference>
<protein>
    <submittedName>
        <fullName evidence="3">PP2C family protein-serine/threonine phosphatase</fullName>
        <ecNumber evidence="3">3.1.3.16</ecNumber>
    </submittedName>
</protein>
<evidence type="ECO:0000313" key="4">
    <source>
        <dbReference type="Proteomes" id="UP001596052"/>
    </source>
</evidence>
<reference evidence="4" key="1">
    <citation type="journal article" date="2019" name="Int. J. Syst. Evol. Microbiol.">
        <title>The Global Catalogue of Microorganisms (GCM) 10K type strain sequencing project: providing services to taxonomists for standard genome sequencing and annotation.</title>
        <authorList>
            <consortium name="The Broad Institute Genomics Platform"/>
            <consortium name="The Broad Institute Genome Sequencing Center for Infectious Disease"/>
            <person name="Wu L."/>
            <person name="Ma J."/>
        </authorList>
    </citation>
    <scope>NUCLEOTIDE SEQUENCE [LARGE SCALE GENOMIC DNA]</scope>
    <source>
        <strain evidence="4">CGMCC 4.1469</strain>
    </source>
</reference>
<dbReference type="InterPro" id="IPR001932">
    <property type="entry name" value="PPM-type_phosphatase-like_dom"/>
</dbReference>
<dbReference type="SMART" id="SM00332">
    <property type="entry name" value="PP2Cc"/>
    <property type="match status" value="1"/>
</dbReference>